<keyword evidence="3" id="KW-1185">Reference proteome</keyword>
<evidence type="ECO:0000313" key="2">
    <source>
        <dbReference type="EMBL" id="AIN95462.1"/>
    </source>
</evidence>
<dbReference type="VEuPathDB" id="TriTrypDB:LPAL13_050007100"/>
<sequence length="1503" mass="160215">MHLRKRLVQRGVLHFYPHRFHRRVPAATASTPLSSSGSITRGSDFARYAEAELTDALLTTPLPTEADANPVKQRPTSSPSLSPPAATAGAQRHHRRRRSLHCGSEVSSLPPTHAILNHLNSSLWLQVLSRLHGRGALSGEDCAGAIRYLPAFTYRPLMPWLWNPTALLTPAEAVQPSRTRHRIEADRSSDAENFSATWDTAEGEVDVAAEMHSDMSVAALAMSRPPAASPALPAAAPRTAYTVADISTAAPPQWTSIATSVVRSAFANAPPPTLKELLKVWHNLLFALRSHAVWVSTPEQLRDSAHPQLLRLFESFYADIQRHTQLSSASEACDSDAVPSKEPPRQQRCDGVIAEVEVRTLTPPILLRKLRSLYRLHRNSAMLFAELYAMCVAEEEAFVRPRAFRASSPADVSVRGGTPPTAGAWGLQVTTTALLMDVDLAAYYATLPGRRHSGLSDAGEQWAATLQHLQFLLPRVHRLQQCLRAQRKSPTSSKEAAEAAVWQPWRQVVSVLMNVCVWVSNDNAEAERCSDALRCTVKTLRTMIADSSTVGRAGAHNPLAPPTSHDVCTFISCLVEAARDSMRAKAAQLQYGPMDGLLGVYLLSVAVAAVIPASVHWHKSATDCQKTSDRVCVPNTDADDARELLHRLHLLSHASKSTPREVWAALRCSPTAGEAARYGLITVGHRLFSECVMPLVSQPMTFVTAQRLWGRLRAWATEVGRPLGLQGEPVSALWRLRWLQEQNRKPSALRPYLTTDGDNNAASALLGRLTSGCMLASSDCVAAHKTATPPGPRQWRCGCGFENENTDPHHLDTSSVGCAACVLRTLAPFSWECPSCHTASSSGVCVPYCLHCGEAHPLADQLGIAVKTPNTADEHTCGLTLCDGYPHVGTVALLPQRGLPKSSLVYTTTPLQSLSSQEATAGMARCCWDCGHACGSAPVDVGELHAAPLSSLHAASSRHGKDDALLNSLYEAGDSLRAGDPRALVYVCSDCHAISIGPHSAACPSIPDGTSTTEHVKATGSSTASCSSCGSTEPGYYTAAFTWTCGCGACNSGLHAYCHACSRAAQQVMVTCPHCNYAQPVRGVAAGARNGYTCERCHHPHPRVLAAVNQHRLVHCPACHGHVPFTSAQCSHCACTAVATVAALLPTEADQPWLCHSCGTTHAVRDSTDGQLSTPAHLTDYSPLRALLPHLADAEDGCCTACGTRRLPGTMWERGRLWRCSECGEPHNNELACRRCAALAPGIPAGGVYVWRCATCDAYHPGWEMQCHTAGCGGRRGAEGAYSRLCYSPWTCAECGEVTLSSHAPACAACSAETPAPLRATLCFFGDACGTAALPTTVASAEGHRESAETNSSANPHEESTDPDVLPYAHRDVQAAPVSACATLSPSLSLQPSVLSPVHAVTVASTRLAEVEAILLQAAAHPSLPLLTDPLDMAPMEAASSTSLWSHSSGDGSTQASASAGDSAKSLTDPAHRDGVIAGGAAGSSYLAVEPWEDAYAATIVSF</sequence>
<reference evidence="2 3" key="1">
    <citation type="journal article" date="2015" name="Sci. Rep.">
        <title>The genome of Leishmania panamensis: insights into genomics of the L. (Viannia) subgenus.</title>
        <authorList>
            <person name="Llanes A."/>
            <person name="Restrepo C.M."/>
            <person name="Vecchio G.D."/>
            <person name="Anguizola F.J."/>
            <person name="Lleonart R."/>
        </authorList>
    </citation>
    <scope>NUCLEOTIDE SEQUENCE [LARGE SCALE GENOMIC DNA]</scope>
    <source>
        <strain evidence="2 3">MHOM/PA/94/PSC-1</strain>
    </source>
</reference>
<evidence type="ECO:0000313" key="3">
    <source>
        <dbReference type="Proteomes" id="UP000063063"/>
    </source>
</evidence>
<dbReference type="VEuPathDB" id="TriTrypDB:LPMP_050210"/>
<dbReference type="RefSeq" id="XP_010703784.1">
    <property type="nucleotide sequence ID" value="XM_010705482.1"/>
</dbReference>
<evidence type="ECO:0008006" key="4">
    <source>
        <dbReference type="Google" id="ProtNLM"/>
    </source>
</evidence>
<dbReference type="OrthoDB" id="239796at2759"/>
<feature type="compositionally biased region" description="Low complexity" evidence="1">
    <location>
        <begin position="1442"/>
        <end position="1454"/>
    </location>
</feature>
<feature type="region of interest" description="Disordered" evidence="1">
    <location>
        <begin position="59"/>
        <end position="98"/>
    </location>
</feature>
<feature type="compositionally biased region" description="Low complexity" evidence="1">
    <location>
        <begin position="75"/>
        <end position="90"/>
    </location>
</feature>
<organism evidence="2 3">
    <name type="scientific">Leishmania panamensis</name>
    <dbReference type="NCBI Taxonomy" id="5679"/>
    <lineage>
        <taxon>Eukaryota</taxon>
        <taxon>Discoba</taxon>
        <taxon>Euglenozoa</taxon>
        <taxon>Kinetoplastea</taxon>
        <taxon>Metakinetoplastina</taxon>
        <taxon>Trypanosomatida</taxon>
        <taxon>Trypanosomatidae</taxon>
        <taxon>Leishmaniinae</taxon>
        <taxon>Leishmania</taxon>
        <taxon>Leishmania guyanensis species complex</taxon>
    </lineage>
</organism>
<protein>
    <recommendedName>
        <fullName evidence="4">RanBP2-type domain-containing protein</fullName>
    </recommendedName>
</protein>
<feature type="compositionally biased region" description="Low complexity" evidence="1">
    <location>
        <begin position="59"/>
        <end position="68"/>
    </location>
</feature>
<feature type="region of interest" description="Disordered" evidence="1">
    <location>
        <begin position="1442"/>
        <end position="1467"/>
    </location>
</feature>
<accession>A0A088RHK8</accession>
<name>A0A088RHK8_LEIPA</name>
<evidence type="ECO:0000256" key="1">
    <source>
        <dbReference type="SAM" id="MobiDB-lite"/>
    </source>
</evidence>
<proteinExistence type="predicted"/>
<dbReference type="EMBL" id="CP009374">
    <property type="protein sequence ID" value="AIN95462.1"/>
    <property type="molecule type" value="Genomic_DNA"/>
</dbReference>
<dbReference type="Proteomes" id="UP000063063">
    <property type="component" value="Chromosome 5"/>
</dbReference>
<dbReference type="eggNOG" id="ENOG502RXXG">
    <property type="taxonomic scope" value="Eukaryota"/>
</dbReference>
<gene>
    <name evidence="2" type="ORF">LPMP_050210</name>
</gene>
<dbReference type="GeneID" id="22572099"/>
<dbReference type="KEGG" id="lpan:LPMP_050210"/>
<feature type="region of interest" description="Disordered" evidence="1">
    <location>
        <begin position="1340"/>
        <end position="1365"/>
    </location>
</feature>
<feature type="region of interest" description="Disordered" evidence="1">
    <location>
        <begin position="328"/>
        <end position="348"/>
    </location>
</feature>